<protein>
    <submittedName>
        <fullName evidence="2">SnoaL-like polyketide cyclase</fullName>
    </submittedName>
</protein>
<dbReference type="AlphaFoldDB" id="A0A1G8BJ34"/>
<proteinExistence type="predicted"/>
<sequence>MSAPAVAPQSLVGSHSTGRDQTDEEERNLAVVSEFLAEQRPLGEETRRRFLAKDYKSHRLGMLNLAELAGLEDADSRPHTGYNADSFSDRRNELVDIVAHGDVVWTVFRLVGTHTGPFWGQEGTGAPLDTLEVAIFRLAEGRVSEAWFMNDELALCRQLGIAVDVPNLA</sequence>
<gene>
    <name evidence="2" type="ORF">SAMN05421505_11458</name>
</gene>
<dbReference type="STRING" id="504805.SAMN05421505_11458"/>
<reference evidence="2 3" key="1">
    <citation type="submission" date="2016-10" db="EMBL/GenBank/DDBJ databases">
        <authorList>
            <person name="de Groot N.N."/>
        </authorList>
    </citation>
    <scope>NUCLEOTIDE SEQUENCE [LARGE SCALE GENOMIC DNA]</scope>
    <source>
        <strain evidence="2 3">CPCC 201354</strain>
    </source>
</reference>
<dbReference type="SUPFAM" id="SSF54427">
    <property type="entry name" value="NTF2-like"/>
    <property type="match status" value="1"/>
</dbReference>
<dbReference type="InterPro" id="IPR032710">
    <property type="entry name" value="NTF2-like_dom_sf"/>
</dbReference>
<evidence type="ECO:0000313" key="2">
    <source>
        <dbReference type="EMBL" id="SDH33073.1"/>
    </source>
</evidence>
<dbReference type="RefSeq" id="WP_093171375.1">
    <property type="nucleotide sequence ID" value="NZ_FNCN01000014.1"/>
</dbReference>
<dbReference type="GO" id="GO:0030638">
    <property type="term" value="P:polyketide metabolic process"/>
    <property type="evidence" value="ECO:0007669"/>
    <property type="project" value="InterPro"/>
</dbReference>
<dbReference type="InterPro" id="IPR009959">
    <property type="entry name" value="Cyclase_SnoaL-like"/>
</dbReference>
<feature type="region of interest" description="Disordered" evidence="1">
    <location>
        <begin position="1"/>
        <end position="27"/>
    </location>
</feature>
<keyword evidence="3" id="KW-1185">Reference proteome</keyword>
<evidence type="ECO:0000313" key="3">
    <source>
        <dbReference type="Proteomes" id="UP000198923"/>
    </source>
</evidence>
<accession>A0A1G8BJ34</accession>
<name>A0A1G8BJ34_9ACTN</name>
<dbReference type="EMBL" id="FNCN01000014">
    <property type="protein sequence ID" value="SDH33073.1"/>
    <property type="molecule type" value="Genomic_DNA"/>
</dbReference>
<dbReference type="Gene3D" id="3.10.450.50">
    <property type="match status" value="1"/>
</dbReference>
<organism evidence="2 3">
    <name type="scientific">Sinosporangium album</name>
    <dbReference type="NCBI Taxonomy" id="504805"/>
    <lineage>
        <taxon>Bacteria</taxon>
        <taxon>Bacillati</taxon>
        <taxon>Actinomycetota</taxon>
        <taxon>Actinomycetes</taxon>
        <taxon>Streptosporangiales</taxon>
        <taxon>Streptosporangiaceae</taxon>
        <taxon>Sinosporangium</taxon>
    </lineage>
</organism>
<evidence type="ECO:0000256" key="1">
    <source>
        <dbReference type="SAM" id="MobiDB-lite"/>
    </source>
</evidence>
<dbReference type="Proteomes" id="UP000198923">
    <property type="component" value="Unassembled WGS sequence"/>
</dbReference>
<dbReference type="OrthoDB" id="4153705at2"/>
<dbReference type="Pfam" id="PF07366">
    <property type="entry name" value="SnoaL"/>
    <property type="match status" value="1"/>
</dbReference>